<keyword evidence="4 5" id="KW-0134">Cell wall</keyword>
<keyword evidence="5" id="KW-0378">Hydrolase</keyword>
<dbReference type="GO" id="GO:0071555">
    <property type="term" value="P:cell wall organization"/>
    <property type="evidence" value="ECO:0007669"/>
    <property type="project" value="UniProtKB-KW"/>
</dbReference>
<comment type="subcellular location">
    <subcellularLocation>
        <location evidence="2 5">Secreted</location>
        <location evidence="2 5">Cell wall</location>
    </subcellularLocation>
</comment>
<accession>A0A7L9QEB5</accession>
<dbReference type="InterPro" id="IPR004963">
    <property type="entry name" value="PAE/NOTUM"/>
</dbReference>
<sequence length="555" mass="58533">MPAISQLSVAALLLSCLGIYGVAAEYVQFQTNSDPLTQPNNTIAAAGAPSGVLTREFMQLHTITHVDQLAVCNDGSPGAYYHRNGAVDNSTRWVIRFLGGAWCWDGPSCAARNASTPYLMSTSALPAQTSARTSVPGLPDVVLQSHGITSWDPAQNPHFNSWNHVHVWYCSSDSHLGDASPGSGSAFGAWQFRGRRIAAAVIADLLAGRGLSEATHVLLTGDSAGGVGVMNLADDIAGTLRDEAPDLEMVKLFVDAGWFLDISPYANRSDGMTFEKCAKALPASYGAVFDRSCEQHFGAISSWRCFFAQDCQAFIETPALFHEYLYDSANLGYDGAGSPAEAEDFRSRMEASIKAAAATGWNGSCDGGDSEGVSLNNTGARLAVPQAAVVPGGGVSRQGNENGMGLGGQDCEGGSRGVQMLEVIGSRERAHVSALSDTPDRAAMASVPSSRTLPEVVQLDGELLFKGSMTCSRQARRGANIFSPACQLHEMIDSKLFTTSHVGDVSFVDVLGAWFAGQLSCVHVLDRHRGARGGDECGFDPAQAQQLVAMVAVGV</sequence>
<feature type="chain" id="PRO_5029944519" description="Pectin acetylesterase" evidence="5">
    <location>
        <begin position="25"/>
        <end position="555"/>
    </location>
</feature>
<keyword evidence="5" id="KW-0964">Secreted</keyword>
<proteinExistence type="evidence at transcript level"/>
<evidence type="ECO:0000313" key="6">
    <source>
        <dbReference type="EMBL" id="QOL01088.1"/>
    </source>
</evidence>
<dbReference type="EMBL" id="MT438841">
    <property type="protein sequence ID" value="QOL01088.1"/>
    <property type="molecule type" value="mRNA"/>
</dbReference>
<dbReference type="PANTHER" id="PTHR21562">
    <property type="entry name" value="NOTUM-RELATED"/>
    <property type="match status" value="1"/>
</dbReference>
<evidence type="ECO:0000256" key="1">
    <source>
        <dbReference type="ARBA" id="ARBA00003534"/>
    </source>
</evidence>
<protein>
    <recommendedName>
        <fullName evidence="5">Pectin acetylesterase</fullName>
        <ecNumber evidence="5">3.1.1.-</ecNumber>
    </recommendedName>
</protein>
<dbReference type="Pfam" id="PF03283">
    <property type="entry name" value="PAE"/>
    <property type="match status" value="1"/>
</dbReference>
<name>A0A7L9QEB5_9CHLO</name>
<dbReference type="GO" id="GO:0016787">
    <property type="term" value="F:hydrolase activity"/>
    <property type="evidence" value="ECO:0007669"/>
    <property type="project" value="UniProtKB-KW"/>
</dbReference>
<evidence type="ECO:0000256" key="4">
    <source>
        <dbReference type="ARBA" id="ARBA00022512"/>
    </source>
</evidence>
<dbReference type="PANTHER" id="PTHR21562:SF83">
    <property type="entry name" value="PECTIN ACETYLESTERASE 4"/>
    <property type="match status" value="1"/>
</dbReference>
<keyword evidence="5" id="KW-0961">Cell wall biogenesis/degradation</keyword>
<organism evidence="6">
    <name type="scientific">Pseudococcomyxa simplex</name>
    <dbReference type="NCBI Taxonomy" id="464287"/>
    <lineage>
        <taxon>Eukaryota</taxon>
        <taxon>Viridiplantae</taxon>
        <taxon>Chlorophyta</taxon>
        <taxon>core chlorophytes</taxon>
        <taxon>Trebouxiophyceae</taxon>
        <taxon>Chlorellales</taxon>
        <taxon>Oocystaceae</taxon>
        <taxon>Pseudococcomyxa</taxon>
    </lineage>
</organism>
<keyword evidence="5" id="KW-0732">Signal</keyword>
<comment type="function">
    <text evidence="1 5">Hydrolyzes acetyl esters in homogalacturonan regions of pectin. In type I primary cell wall, galacturonic acid residues of pectin can be acetylated at the O-2 and O-3 positions. Decreasing the degree of acetylation of pectin gels in vitro alters their physical properties.</text>
</comment>
<feature type="signal peptide" evidence="5">
    <location>
        <begin position="1"/>
        <end position="24"/>
    </location>
</feature>
<evidence type="ECO:0000256" key="5">
    <source>
        <dbReference type="RuleBase" id="RU363114"/>
    </source>
</evidence>
<dbReference type="EC" id="3.1.1.-" evidence="5"/>
<reference evidence="6" key="1">
    <citation type="journal article" date="2020" name="Microb. Ecol.">
        <title>The Under-explored Extracellular Proteome of Aero-Terrestrial Microalgae Provides Clues on Different Mechanisms of Desiccation Tolerance in Non-Model Organisms.</title>
        <authorList>
            <person name="Gonzalez-Hourcade M."/>
            <person name="Del Campo E.M."/>
            <person name="Casano L.M."/>
        </authorList>
    </citation>
    <scope>NUCLEOTIDE SEQUENCE</scope>
    <source>
        <strain evidence="6">SAG 216-12</strain>
    </source>
</reference>
<dbReference type="AlphaFoldDB" id="A0A7L9QEB5"/>
<evidence type="ECO:0000256" key="2">
    <source>
        <dbReference type="ARBA" id="ARBA00004191"/>
    </source>
</evidence>
<comment type="similarity">
    <text evidence="3 5">Belongs to the pectinacetylesterase family.</text>
</comment>
<evidence type="ECO:0000256" key="3">
    <source>
        <dbReference type="ARBA" id="ARBA00005784"/>
    </source>
</evidence>